<dbReference type="Pfam" id="PF00480">
    <property type="entry name" value="ROK"/>
    <property type="match status" value="1"/>
</dbReference>
<dbReference type="SUPFAM" id="SSF53067">
    <property type="entry name" value="Actin-like ATPase domain"/>
    <property type="match status" value="1"/>
</dbReference>
<evidence type="ECO:0000256" key="1">
    <source>
        <dbReference type="SAM" id="Phobius"/>
    </source>
</evidence>
<dbReference type="AlphaFoldDB" id="A0AAE0VPC0"/>
<keyword evidence="1" id="KW-0812">Transmembrane</keyword>
<dbReference type="Gene3D" id="3.30.420.40">
    <property type="match status" value="2"/>
</dbReference>
<dbReference type="PROSITE" id="PS01125">
    <property type="entry name" value="ROK"/>
    <property type="match status" value="1"/>
</dbReference>
<reference evidence="2" key="1">
    <citation type="journal article" date="2021" name="Genome Biol. Evol.">
        <title>A High-Quality Reference Genome for a Parasitic Bivalve with Doubly Uniparental Inheritance (Bivalvia: Unionida).</title>
        <authorList>
            <person name="Smith C.H."/>
        </authorList>
    </citation>
    <scope>NUCLEOTIDE SEQUENCE</scope>
    <source>
        <strain evidence="2">CHS0354</strain>
    </source>
</reference>
<dbReference type="InterPro" id="IPR000600">
    <property type="entry name" value="ROK"/>
</dbReference>
<dbReference type="InterPro" id="IPR003425">
    <property type="entry name" value="CCB3/YggT"/>
</dbReference>
<accession>A0AAE0VPC0</accession>
<organism evidence="2 3">
    <name type="scientific">Potamilus streckersoni</name>
    <dbReference type="NCBI Taxonomy" id="2493646"/>
    <lineage>
        <taxon>Eukaryota</taxon>
        <taxon>Metazoa</taxon>
        <taxon>Spiralia</taxon>
        <taxon>Lophotrochozoa</taxon>
        <taxon>Mollusca</taxon>
        <taxon>Bivalvia</taxon>
        <taxon>Autobranchia</taxon>
        <taxon>Heteroconchia</taxon>
        <taxon>Palaeoheterodonta</taxon>
        <taxon>Unionida</taxon>
        <taxon>Unionoidea</taxon>
        <taxon>Unionidae</taxon>
        <taxon>Ambleminae</taxon>
        <taxon>Lampsilini</taxon>
        <taxon>Potamilus</taxon>
    </lineage>
</organism>
<keyword evidence="1" id="KW-1133">Transmembrane helix</keyword>
<dbReference type="PANTHER" id="PTHR18964">
    <property type="entry name" value="ROK (REPRESSOR, ORF, KINASE) FAMILY"/>
    <property type="match status" value="1"/>
</dbReference>
<dbReference type="InterPro" id="IPR043129">
    <property type="entry name" value="ATPase_NBD"/>
</dbReference>
<evidence type="ECO:0000313" key="2">
    <source>
        <dbReference type="EMBL" id="KAK3584222.1"/>
    </source>
</evidence>
<dbReference type="GO" id="GO:0016020">
    <property type="term" value="C:membrane"/>
    <property type="evidence" value="ECO:0007669"/>
    <property type="project" value="InterPro"/>
</dbReference>
<reference evidence="2" key="2">
    <citation type="journal article" date="2021" name="Genome Biol. Evol.">
        <title>Developing a high-quality reference genome for a parasitic bivalve with doubly uniparental inheritance (Bivalvia: Unionida).</title>
        <authorList>
            <person name="Smith C.H."/>
        </authorList>
    </citation>
    <scope>NUCLEOTIDE SEQUENCE</scope>
    <source>
        <strain evidence="2">CHS0354</strain>
        <tissue evidence="2">Mantle</tissue>
    </source>
</reference>
<proteinExistence type="predicted"/>
<dbReference type="Pfam" id="PF02325">
    <property type="entry name" value="CCB3_YggT"/>
    <property type="match status" value="1"/>
</dbReference>
<dbReference type="PANTHER" id="PTHR18964:SF149">
    <property type="entry name" value="BIFUNCTIONAL UDP-N-ACETYLGLUCOSAMINE 2-EPIMERASE_N-ACETYLMANNOSAMINE KINASE"/>
    <property type="match status" value="1"/>
</dbReference>
<dbReference type="InterPro" id="IPR049874">
    <property type="entry name" value="ROK_cs"/>
</dbReference>
<evidence type="ECO:0000313" key="3">
    <source>
        <dbReference type="Proteomes" id="UP001195483"/>
    </source>
</evidence>
<evidence type="ECO:0008006" key="4">
    <source>
        <dbReference type="Google" id="ProtNLM"/>
    </source>
</evidence>
<dbReference type="EMBL" id="JAEAOA010002069">
    <property type="protein sequence ID" value="KAK3584222.1"/>
    <property type="molecule type" value="Genomic_DNA"/>
</dbReference>
<gene>
    <name evidence="2" type="ORF">CHS0354_035303</name>
</gene>
<name>A0AAE0VPC0_9BIVA</name>
<sequence length="892" mass="100513">MRVMDSITEPILSPIRRMMPATGGIDFSPIIAIIALNLWARELLIWYLRFLSERFICIDLIYSTFKLLYPADTAMNRIAVDLGGTKTEIMITKENPLEVISKKRIPTEKQKGYDHIVNNIKILVEEMRALADAPNDIKIGLGMPGSPHPQSGIIRNANTTVLNGRFFGKDLEKAVGQKVYIGNDANCLTISEALYGSAKGYNTVCGIIMGTGMGGGVFQNKKIVTGANGNGGEWGHATLEPMGPNCWCGRKGCIELYLSGTGIEQMYFNISGKKAKAKQIYDNYIAGEAEASRTMDVFLDYFALTYNNIYHMFRPDAIVFGGGVSNLPILYTEGYERFLKLSGASREQVKFLKNKLGDSSEKPDRSDMLLFHGIKYEFGTPKRYNTRYDLTASLKTALRFLDDAAGNVAQTLNKIDESVIRPQKSDTAHLTHIRTQNAVLLRAKDIVTFIGQFENVPCVLPVLRTLAGEGTPDLKWLKIKAEIYARFSTQTHAPGVFLFGEGSPFITILRAVRLFLLDLIPERPPANIILKFIPGQFPEHIWSSTDNISERERNEWLPENPLGTADFLTGDLIDYIYINITRTSHASVFTKSVNNSPKYLQAGEKPLPDAVFVSFQEPDEEETEPLPLHDTLYETLLRFQCAIAQRHKSSGLRYLAALLYIFYEHPYDSVCTVNTADEVEKLCGRGILSGDSAERTIFRQVLDAFLDIQITRVYQRNGSEFARRNFLVTPLADTGSLKRDRTELDDNCATEYLKDILLVRTSDNMKPPGYAFRFVPEALFRIPKPTPYFFEIIAFLANIWYDTYEQHDSRVTLSLEDLMRQSGLLIPKRARSTAAESVKKTLAFLHEKRYISHLSSYTSANSQLLWEIYPGEEFLAAAKLDTHTRKQHLLSH</sequence>
<dbReference type="Proteomes" id="UP001195483">
    <property type="component" value="Unassembled WGS sequence"/>
</dbReference>
<keyword evidence="1" id="KW-0472">Membrane</keyword>
<protein>
    <recommendedName>
        <fullName evidence="4">ROK family protein</fullName>
    </recommendedName>
</protein>
<comment type="caution">
    <text evidence="2">The sequence shown here is derived from an EMBL/GenBank/DDBJ whole genome shotgun (WGS) entry which is preliminary data.</text>
</comment>
<feature type="transmembrane region" description="Helical" evidence="1">
    <location>
        <begin position="21"/>
        <end position="40"/>
    </location>
</feature>
<keyword evidence="3" id="KW-1185">Reference proteome</keyword>
<reference evidence="2" key="3">
    <citation type="submission" date="2023-05" db="EMBL/GenBank/DDBJ databases">
        <authorList>
            <person name="Smith C.H."/>
        </authorList>
    </citation>
    <scope>NUCLEOTIDE SEQUENCE</scope>
    <source>
        <strain evidence="2">CHS0354</strain>
        <tissue evidence="2">Mantle</tissue>
    </source>
</reference>